<evidence type="ECO:0000313" key="8">
    <source>
        <dbReference type="Proteomes" id="UP000594262"/>
    </source>
</evidence>
<dbReference type="InterPro" id="IPR013098">
    <property type="entry name" value="Ig_I-set"/>
</dbReference>
<dbReference type="Proteomes" id="UP000594262">
    <property type="component" value="Unplaced"/>
</dbReference>
<dbReference type="InterPro" id="IPR013783">
    <property type="entry name" value="Ig-like_fold"/>
</dbReference>
<feature type="compositionally biased region" description="Polar residues" evidence="3">
    <location>
        <begin position="1298"/>
        <end position="1339"/>
    </location>
</feature>
<dbReference type="SMART" id="SM00408">
    <property type="entry name" value="IGc2"/>
    <property type="match status" value="4"/>
</dbReference>
<feature type="compositionally biased region" description="Low complexity" evidence="3">
    <location>
        <begin position="1346"/>
        <end position="1358"/>
    </location>
</feature>
<dbReference type="InterPro" id="IPR003961">
    <property type="entry name" value="FN3_dom"/>
</dbReference>
<dbReference type="InterPro" id="IPR036116">
    <property type="entry name" value="FN3_sf"/>
</dbReference>
<evidence type="ECO:0000256" key="2">
    <source>
        <dbReference type="ARBA" id="ARBA00023157"/>
    </source>
</evidence>
<dbReference type="PANTHER" id="PTHR44170">
    <property type="entry name" value="PROTEIN SIDEKICK"/>
    <property type="match status" value="1"/>
</dbReference>
<dbReference type="Pfam" id="PF07679">
    <property type="entry name" value="I-set"/>
    <property type="match status" value="3"/>
</dbReference>
<dbReference type="PANTHER" id="PTHR44170:SF6">
    <property type="entry name" value="CONTACTIN"/>
    <property type="match status" value="1"/>
</dbReference>
<protein>
    <submittedName>
        <fullName evidence="7">Uncharacterized protein</fullName>
    </submittedName>
</protein>
<organism evidence="7 8">
    <name type="scientific">Clytia hemisphaerica</name>
    <dbReference type="NCBI Taxonomy" id="252671"/>
    <lineage>
        <taxon>Eukaryota</taxon>
        <taxon>Metazoa</taxon>
        <taxon>Cnidaria</taxon>
        <taxon>Hydrozoa</taxon>
        <taxon>Hydroidolina</taxon>
        <taxon>Leptothecata</taxon>
        <taxon>Obeliida</taxon>
        <taxon>Clytiidae</taxon>
        <taxon>Clytia</taxon>
    </lineage>
</organism>
<keyword evidence="8" id="KW-1185">Reference proteome</keyword>
<evidence type="ECO:0000313" key="7">
    <source>
        <dbReference type="EnsemblMetazoa" id="CLYHEMP018041.1"/>
    </source>
</evidence>
<feature type="domain" description="Fibronectin type-III" evidence="6">
    <location>
        <begin position="980"/>
        <end position="1081"/>
    </location>
</feature>
<evidence type="ECO:0000256" key="4">
    <source>
        <dbReference type="SAM" id="Phobius"/>
    </source>
</evidence>
<evidence type="ECO:0000259" key="5">
    <source>
        <dbReference type="PROSITE" id="PS50835"/>
    </source>
</evidence>
<dbReference type="EnsemblMetazoa" id="CLYHEMT018041.1">
    <property type="protein sequence ID" value="CLYHEMP018041.1"/>
    <property type="gene ID" value="CLYHEMG018041"/>
</dbReference>
<dbReference type="PROSITE" id="PS50835">
    <property type="entry name" value="IG_LIKE"/>
    <property type="match status" value="5"/>
</dbReference>
<feature type="transmembrane region" description="Helical" evidence="4">
    <location>
        <begin position="1194"/>
        <end position="1217"/>
    </location>
</feature>
<feature type="domain" description="Ig-like" evidence="5">
    <location>
        <begin position="441"/>
        <end position="528"/>
    </location>
</feature>
<dbReference type="Gene3D" id="2.60.40.10">
    <property type="entry name" value="Immunoglobulins"/>
    <property type="match status" value="8"/>
</dbReference>
<accession>A0A7M5X589</accession>
<proteinExistence type="predicted"/>
<dbReference type="SMART" id="SM00409">
    <property type="entry name" value="IG"/>
    <property type="match status" value="5"/>
</dbReference>
<dbReference type="Pfam" id="PF00041">
    <property type="entry name" value="fn3"/>
    <property type="match status" value="1"/>
</dbReference>
<dbReference type="InterPro" id="IPR003599">
    <property type="entry name" value="Ig_sub"/>
</dbReference>
<dbReference type="InterPro" id="IPR007110">
    <property type="entry name" value="Ig-like_dom"/>
</dbReference>
<dbReference type="Pfam" id="PF13927">
    <property type="entry name" value="Ig_3"/>
    <property type="match status" value="1"/>
</dbReference>
<evidence type="ECO:0000256" key="1">
    <source>
        <dbReference type="ARBA" id="ARBA00022737"/>
    </source>
</evidence>
<dbReference type="InterPro" id="IPR036179">
    <property type="entry name" value="Ig-like_dom_sf"/>
</dbReference>
<dbReference type="SUPFAM" id="SSF48726">
    <property type="entry name" value="Immunoglobulin"/>
    <property type="match status" value="5"/>
</dbReference>
<feature type="region of interest" description="Disordered" evidence="3">
    <location>
        <begin position="1298"/>
        <end position="1395"/>
    </location>
</feature>
<dbReference type="CDD" id="cd00063">
    <property type="entry name" value="FN3"/>
    <property type="match status" value="2"/>
</dbReference>
<keyword evidence="1" id="KW-0677">Repeat</keyword>
<feature type="domain" description="Ig-like" evidence="5">
    <location>
        <begin position="19"/>
        <end position="121"/>
    </location>
</feature>
<name>A0A7M5X589_9CNID</name>
<dbReference type="SMART" id="SM00060">
    <property type="entry name" value="FN3"/>
    <property type="match status" value="4"/>
</dbReference>
<feature type="domain" description="Ig-like" evidence="5">
    <location>
        <begin position="246"/>
        <end position="343"/>
    </location>
</feature>
<evidence type="ECO:0000259" key="6">
    <source>
        <dbReference type="PROSITE" id="PS50853"/>
    </source>
</evidence>
<feature type="domain" description="Ig-like" evidence="5">
    <location>
        <begin position="348"/>
        <end position="431"/>
    </location>
</feature>
<feature type="domain" description="Fibronectin type-III" evidence="6">
    <location>
        <begin position="755"/>
        <end position="858"/>
    </location>
</feature>
<dbReference type="InterPro" id="IPR003598">
    <property type="entry name" value="Ig_sub2"/>
</dbReference>
<reference evidence="7" key="1">
    <citation type="submission" date="2021-01" db="UniProtKB">
        <authorList>
            <consortium name="EnsemblMetazoa"/>
        </authorList>
    </citation>
    <scope>IDENTIFICATION</scope>
</reference>
<feature type="compositionally biased region" description="Low complexity" evidence="3">
    <location>
        <begin position="1366"/>
        <end position="1375"/>
    </location>
</feature>
<keyword evidence="4" id="KW-0812">Transmembrane</keyword>
<keyword evidence="2" id="KW-1015">Disulfide bond</keyword>
<dbReference type="SUPFAM" id="SSF49265">
    <property type="entry name" value="Fibronectin type III"/>
    <property type="match status" value="3"/>
</dbReference>
<feature type="domain" description="Ig-like" evidence="5">
    <location>
        <begin position="532"/>
        <end position="622"/>
    </location>
</feature>
<dbReference type="GO" id="GO:0098609">
    <property type="term" value="P:cell-cell adhesion"/>
    <property type="evidence" value="ECO:0007669"/>
    <property type="project" value="TreeGrafter"/>
</dbReference>
<keyword evidence="4" id="KW-1133">Transmembrane helix</keyword>
<dbReference type="RefSeq" id="XP_066912711.1">
    <property type="nucleotide sequence ID" value="XM_067056610.1"/>
</dbReference>
<dbReference type="PROSITE" id="PS50853">
    <property type="entry name" value="FN3"/>
    <property type="match status" value="2"/>
</dbReference>
<sequence length="1395" mass="157012">MDVSCQDQQPLAEDDLIAPRVHEIFLLPPIPVQRVIGRDKLYLTCMASGNPAPNLEWSRDGVLFREGVPFNSLGGAGGKVKHILRGNALTITEVTGDEDSGRYRCIATNSVGSVFLEKIINIRVIGEFFPPGRYQDPPIKLNPTIGRNYIIKCPQHVSGYGTKMKWGTVSENSFIPSYFLAGRPHKRGFPMSGNRFAFSYVTRDDLIFSKNVGGVRCIMVNFGFIVASVQMVLWQAYKVINEVRKPILIQHMPETMEALVDTSFSMSCGATGYPLPKYRWQYQGIGLRSRWLNGSLELNFEFFRIKQATHVLEISRVTKYSGGTFRCYAYNTLGQTKKTGQLTVLFPPKMIRNFEDSYDVRIGSKWSFNCSATGAPTPKYEWYHNGTLVDAENDVYRTLEGGVLTLLQARYIDNGIYICIAINKVTSVTISTQLKIKAMAPVFNVPIMDPVFVYEESSMEVACDILGGPLPTITWLKGNAPVTTISDRYKVMPSGALHITKANEDDIGKYTCRGENVLGAVEQTTTIQLLKPTVITNPPEKLTYQVGWHYGMMYCGASHDERLDLRIEWYKAGVLMNKFDSRIYLEARASGPPRILYFNDFKITDAGNYSCHAYTKYGDKISEQWAHGSIRIKGPPEPVAGLRVDGDCSAAFNNVGKPPSLRWIKGEELGVETRRFYIEYATIESAEEGKWYGGEGPPKLPGRQIYAFPGTANFFRLSSSTLVPGANLIFRIRSAADHSIGRPSRPSKKDECITPPLAPVYNSANVTVLYDGPGTLTIWWEPVDPIHYGATGFHYIVGYKKLLDPDYTTEKVLITENTLKIESPGVDEAYSFYVRSANDKGIGPDPEIYQAKSGTEKPSKAPSDVHVKVILTYSVEFGWAPTEDVTGYRITYWNVTDSEDNRGFTPDYFLKKRRRRDLQAQLDGYVMQYQYFFGNEYRNGANLVNATADQVHQATVAAINSGGIGPESEMIEFMTAMRIPEEPIKVSLQIFGESAKMTWNPPLHPGGFVEGYVISWYRSDPHDKLPTGKIEQIGLQRYAREAYLIKTFEPMKYYNIRLQARNRMGQGLQWEKQLVAVSANDIPGKPDIPLVQAFDDTSVNVTFRNSNYGGLPTKFRVIVRIRGRYYEKQVNYEQDFPQRAWILVKDLDYLIYDIHTVGVNPLGQSETSDVVEFRPKKKPKFNAHSSPTEWWGKYWFIIISQLGLFLIIFFATLFALLRSNNYVSTHKKEKSWKTLYSSRRDLSPLIEHPESDQHDGHFDSGVAPVTLATKKVDSYVTSNGDTTSVTTFGGHTNGYNTGISSVQLHNPPAYQSRNQSLQSRLTDNSRFTENTRNRSQQSIVKKRPASSSSSETRSSISSRSDDSISDSESYTSESTVKSGKSVYSLSDDETKYHLF</sequence>
<dbReference type="OrthoDB" id="6022335at2759"/>
<dbReference type="GeneID" id="136799986"/>
<keyword evidence="4" id="KW-0472">Membrane</keyword>
<evidence type="ECO:0000256" key="3">
    <source>
        <dbReference type="SAM" id="MobiDB-lite"/>
    </source>
</evidence>